<evidence type="ECO:0000259" key="4">
    <source>
        <dbReference type="Pfam" id="PF13007"/>
    </source>
</evidence>
<dbReference type="Pfam" id="PF13005">
    <property type="entry name" value="zf-IS66"/>
    <property type="match status" value="1"/>
</dbReference>
<feature type="domain" description="Transposase IS66 central" evidence="2">
    <location>
        <begin position="183"/>
        <end position="455"/>
    </location>
</feature>
<evidence type="ECO:0000259" key="2">
    <source>
        <dbReference type="Pfam" id="PF03050"/>
    </source>
</evidence>
<dbReference type="InterPro" id="IPR024474">
    <property type="entry name" value="Znf_dom_IS66"/>
</dbReference>
<dbReference type="Pfam" id="PF13007">
    <property type="entry name" value="LZ_Tnp_IS66"/>
    <property type="match status" value="1"/>
</dbReference>
<dbReference type="AlphaFoldDB" id="A0A964E1N8"/>
<proteinExistence type="predicted"/>
<dbReference type="PANTHER" id="PTHR33678:SF1">
    <property type="entry name" value="BLL1576 PROTEIN"/>
    <property type="match status" value="1"/>
</dbReference>
<dbReference type="InterPro" id="IPR024463">
    <property type="entry name" value="Transposase_TnpC_homeodom"/>
</dbReference>
<dbReference type="RefSeq" id="WP_227324204.1">
    <property type="nucleotide sequence ID" value="NZ_JAESVB010000060.1"/>
</dbReference>
<dbReference type="Pfam" id="PF03050">
    <property type="entry name" value="DDE_Tnp_IS66"/>
    <property type="match status" value="1"/>
</dbReference>
<reference evidence="5" key="2">
    <citation type="submission" date="2021-01" db="EMBL/GenBank/DDBJ databases">
        <authorList>
            <person name="Mieszkin S."/>
            <person name="Pouder E."/>
            <person name="Alain K."/>
        </authorList>
    </citation>
    <scope>NUCLEOTIDE SEQUENCE</scope>
    <source>
        <strain evidence="5">HW T2.11</strain>
    </source>
</reference>
<feature type="non-terminal residue" evidence="5">
    <location>
        <position position="455"/>
    </location>
</feature>
<feature type="domain" description="Transposase IS66 zinc-finger binding" evidence="3">
    <location>
        <begin position="125"/>
        <end position="169"/>
    </location>
</feature>
<evidence type="ECO:0000313" key="6">
    <source>
        <dbReference type="Proteomes" id="UP000708298"/>
    </source>
</evidence>
<dbReference type="InterPro" id="IPR052344">
    <property type="entry name" value="Transposase-related"/>
</dbReference>
<gene>
    <name evidence="5" type="ORF">ASILVAE211_25580</name>
</gene>
<feature type="compositionally biased region" description="Basic and acidic residues" evidence="1">
    <location>
        <begin position="91"/>
        <end position="102"/>
    </location>
</feature>
<protein>
    <submittedName>
        <fullName evidence="5">IS66 family transposase</fullName>
    </submittedName>
</protein>
<evidence type="ECO:0000259" key="3">
    <source>
        <dbReference type="Pfam" id="PF13005"/>
    </source>
</evidence>
<evidence type="ECO:0000313" key="5">
    <source>
        <dbReference type="EMBL" id="MCB8878566.1"/>
    </source>
</evidence>
<organism evidence="5 6">
    <name type="scientific">Acidisoma silvae</name>
    <dbReference type="NCBI Taxonomy" id="2802396"/>
    <lineage>
        <taxon>Bacteria</taxon>
        <taxon>Pseudomonadati</taxon>
        <taxon>Pseudomonadota</taxon>
        <taxon>Alphaproteobacteria</taxon>
        <taxon>Acetobacterales</taxon>
        <taxon>Acidocellaceae</taxon>
        <taxon>Acidisoma</taxon>
    </lineage>
</organism>
<dbReference type="EMBL" id="JAESVB010000060">
    <property type="protein sequence ID" value="MCB8878566.1"/>
    <property type="molecule type" value="Genomic_DNA"/>
</dbReference>
<comment type="caution">
    <text evidence="5">The sequence shown here is derived from an EMBL/GenBank/DDBJ whole genome shotgun (WGS) entry which is preliminary data.</text>
</comment>
<name>A0A964E1N8_9PROT</name>
<dbReference type="NCBIfam" id="NF033517">
    <property type="entry name" value="transpos_IS66"/>
    <property type="match status" value="1"/>
</dbReference>
<dbReference type="InterPro" id="IPR004291">
    <property type="entry name" value="Transposase_IS66_central"/>
</dbReference>
<feature type="domain" description="Transposase TnpC homeodomain" evidence="4">
    <location>
        <begin position="46"/>
        <end position="117"/>
    </location>
</feature>
<dbReference type="Proteomes" id="UP000708298">
    <property type="component" value="Unassembled WGS sequence"/>
</dbReference>
<reference evidence="5" key="1">
    <citation type="journal article" date="2021" name="Microorganisms">
        <title>Acidisoma silvae sp. nov. and Acidisomacellulosilytica sp. nov., Two Acidophilic Bacteria Isolated from Decaying Wood, Hydrolyzing Cellulose and Producing Poly-3-hydroxybutyrate.</title>
        <authorList>
            <person name="Mieszkin S."/>
            <person name="Pouder E."/>
            <person name="Uroz S."/>
            <person name="Simon-Colin C."/>
            <person name="Alain K."/>
        </authorList>
    </citation>
    <scope>NUCLEOTIDE SEQUENCE</scope>
    <source>
        <strain evidence="5">HW T2.11</strain>
    </source>
</reference>
<sequence length="455" mass="51477">MSEVEALHEEIAKLRDQLAERDARLVELAASEARLKVALLEIEQIKMQLAVLRRQRYGQSSERLDGEIVQLELRLEDLEETVGEQIAASPRAREAKDHERKPTGRKPLPPHLPREVVVHEPEIICQCGGCDPARLTKIGETTTEVLEKIPARLKVIRHVRPKYACRRCEAVFQAPAPDLPIEKGRPGPGLLAHIAVSKYCDGLPLYRQAGILAREGIDISRAVLAEWVGQVAWWLVPLAKRIGEYVMAQSVIWTDDTPIRTLAPGKGKTNLSRFWCYAVDPRPYAGSGHPAVLYRYSADRKGERPQTHLEGFRGYLHADAFSGYEALYRPHGRNAPPVQHVACVAHARRKFFEVFDATQSVIAEEALRRIQDLYAVEDDIRGQPAAHRRTERQARAKPLLGAFHSWAIAQRRRLSSKAPLAKAFQYALNRWDALTRYIEDGRLSIDNNLSERLLR</sequence>
<dbReference type="PANTHER" id="PTHR33678">
    <property type="entry name" value="BLL1576 PROTEIN"/>
    <property type="match status" value="1"/>
</dbReference>
<feature type="region of interest" description="Disordered" evidence="1">
    <location>
        <begin position="84"/>
        <end position="112"/>
    </location>
</feature>
<evidence type="ECO:0000256" key="1">
    <source>
        <dbReference type="SAM" id="MobiDB-lite"/>
    </source>
</evidence>
<keyword evidence="6" id="KW-1185">Reference proteome</keyword>
<accession>A0A964E1N8</accession>